<keyword evidence="4" id="KW-1185">Reference proteome</keyword>
<comment type="caution">
    <text evidence="3">The sequence shown here is derived from an EMBL/GenBank/DDBJ whole genome shotgun (WGS) entry which is preliminary data.</text>
</comment>
<dbReference type="EMBL" id="JAGHQM010000015">
    <property type="protein sequence ID" value="KAH0566332.1"/>
    <property type="molecule type" value="Genomic_DNA"/>
</dbReference>
<protein>
    <submittedName>
        <fullName evidence="3">Uncharacterized protein</fullName>
    </submittedName>
</protein>
<organism evidence="3 4">
    <name type="scientific">Trichoglossum hirsutum</name>
    <dbReference type="NCBI Taxonomy" id="265104"/>
    <lineage>
        <taxon>Eukaryota</taxon>
        <taxon>Fungi</taxon>
        <taxon>Dikarya</taxon>
        <taxon>Ascomycota</taxon>
        <taxon>Pezizomycotina</taxon>
        <taxon>Geoglossomycetes</taxon>
        <taxon>Geoglossales</taxon>
        <taxon>Geoglossaceae</taxon>
        <taxon>Trichoglossum</taxon>
    </lineage>
</organism>
<reference evidence="3" key="1">
    <citation type="submission" date="2021-03" db="EMBL/GenBank/DDBJ databases">
        <title>Comparative genomics and phylogenomic investigation of the class Geoglossomycetes provide insights into ecological specialization and systematics.</title>
        <authorList>
            <person name="Melie T."/>
            <person name="Pirro S."/>
            <person name="Miller A.N."/>
            <person name="Quandt A."/>
        </authorList>
    </citation>
    <scope>NUCLEOTIDE SEQUENCE</scope>
    <source>
        <strain evidence="3">CAQ_001_2017</strain>
    </source>
</reference>
<feature type="compositionally biased region" description="Polar residues" evidence="1">
    <location>
        <begin position="68"/>
        <end position="80"/>
    </location>
</feature>
<keyword evidence="2" id="KW-0812">Transmembrane</keyword>
<evidence type="ECO:0000313" key="3">
    <source>
        <dbReference type="EMBL" id="KAH0566332.1"/>
    </source>
</evidence>
<evidence type="ECO:0000256" key="1">
    <source>
        <dbReference type="SAM" id="MobiDB-lite"/>
    </source>
</evidence>
<dbReference type="PANTHER" id="PTHR33604">
    <property type="entry name" value="OSJNBA0004B13.7 PROTEIN"/>
    <property type="match status" value="1"/>
</dbReference>
<sequence>MPHSRLYYIPEEGKRSDDRISRDWSSFIYSFLFWRGPSRFRRRRILLIVITVLFLYFLWTPDLDPPTSGDSITSRGPSTEEQGDLDGENRYYNGPIKFPRLGYTLHSVRGNLWRNNVLFTSASLESASAMVPMACEMARYRRNAVHFALLGRSDMSIDEFLVKNGIENGCDVRWHGEFISFNCCVETDREVDGRPEHSVSSTDSRMEASVFESLGLIISITNPWVVIVDDLEREEAFFARSVSAKTQSTRKPVLELPRNAVENLMWLTRLDCGSLRAWNEVNVEVVIQVPSEESGSLIRLLKSLENADYFSSTPPGLTVELPQSVDGPTLRFLENFAWPPPRPGKQRSGRLKLRRRMRLDTTTEESSLRFIESFFPADRSTSHVLFLSPRVELSPLFYHYLKYALLEYKHSEYGFQVSNKLTGIALNLPSTYPNASSPFIPPLTRSRIQDPSRPTPENSDQATPFLWQAPGSDAALYFGDKWVELQDFLSNRLDAIRKSPTTAKRPKSTDSNHTPWMEYLYELSRAMGYVMLYPNWESGGSFATVHNELTPQTAQNALADQPSVRPPRELPLISGTALIDILPVDGDLPDFSDIPILSFDGRRVSRSTLDTEAAAYAAAFRREIGRCTGSAEVRSIWDLFCLWDREDGDWVDTTLEPTSDATAALTSKSEDPVMSSTTSGLPTRS</sequence>
<name>A0A9P8LIV2_9PEZI</name>
<feature type="region of interest" description="Disordered" evidence="1">
    <location>
        <begin position="66"/>
        <end position="88"/>
    </location>
</feature>
<evidence type="ECO:0000313" key="4">
    <source>
        <dbReference type="Proteomes" id="UP000750711"/>
    </source>
</evidence>
<keyword evidence="2" id="KW-1133">Transmembrane helix</keyword>
<feature type="transmembrane region" description="Helical" evidence="2">
    <location>
        <begin position="45"/>
        <end position="61"/>
    </location>
</feature>
<dbReference type="PANTHER" id="PTHR33604:SF3">
    <property type="entry name" value="OSJNBA0004B13.7 PROTEIN"/>
    <property type="match status" value="1"/>
</dbReference>
<feature type="region of interest" description="Disordered" evidence="1">
    <location>
        <begin position="661"/>
        <end position="685"/>
    </location>
</feature>
<dbReference type="AlphaFoldDB" id="A0A9P8LIV2"/>
<keyword evidence="2" id="KW-0472">Membrane</keyword>
<gene>
    <name evidence="3" type="ORF">GP486_000268</name>
</gene>
<proteinExistence type="predicted"/>
<dbReference type="Proteomes" id="UP000750711">
    <property type="component" value="Unassembled WGS sequence"/>
</dbReference>
<feature type="compositionally biased region" description="Polar residues" evidence="1">
    <location>
        <begin position="674"/>
        <end position="685"/>
    </location>
</feature>
<evidence type="ECO:0000256" key="2">
    <source>
        <dbReference type="SAM" id="Phobius"/>
    </source>
</evidence>
<accession>A0A9P8LIV2</accession>